<protein>
    <submittedName>
        <fullName evidence="2">(spotted green pufferfish) hypothetical protein</fullName>
    </submittedName>
</protein>
<comment type="caution">
    <text evidence="2">The sequence shown here is derived from an EMBL/GenBank/DDBJ whole genome shotgun (WGS) entry which is preliminary data.</text>
</comment>
<proteinExistence type="predicted"/>
<gene>
    <name evidence="2" type="ORF">GSTENG00001608001</name>
</gene>
<feature type="region of interest" description="Disordered" evidence="1">
    <location>
        <begin position="1"/>
        <end position="65"/>
    </location>
</feature>
<feature type="non-terminal residue" evidence="2">
    <location>
        <position position="1"/>
    </location>
</feature>
<accession>Q4TFJ5</accession>
<sequence length="65" mass="7005">CCRRWRAKPPAGRRGGAAAGRPPSTATTWTTWTSPGWSWSTTSSGRWVSPGQPLSSGKTVEEVFL</sequence>
<reference evidence="2" key="2">
    <citation type="submission" date="2004-02" db="EMBL/GenBank/DDBJ databases">
        <authorList>
            <consortium name="Genoscope"/>
            <consortium name="Whitehead Institute Centre for Genome Research"/>
        </authorList>
    </citation>
    <scope>NUCLEOTIDE SEQUENCE</scope>
</reference>
<dbReference type="EMBL" id="CAAE01004429">
    <property type="protein sequence ID" value="CAF88337.1"/>
    <property type="molecule type" value="Genomic_DNA"/>
</dbReference>
<name>Q4TFJ5_TETNG</name>
<reference evidence="2" key="1">
    <citation type="journal article" date="2004" name="Nature">
        <title>Genome duplication in the teleost fish Tetraodon nigroviridis reveals the early vertebrate proto-karyotype.</title>
        <authorList>
            <person name="Jaillon O."/>
            <person name="Aury J.-M."/>
            <person name="Brunet F."/>
            <person name="Petit J.-L."/>
            <person name="Stange-Thomann N."/>
            <person name="Mauceli E."/>
            <person name="Bouneau L."/>
            <person name="Fischer C."/>
            <person name="Ozouf-Costaz C."/>
            <person name="Bernot A."/>
            <person name="Nicaud S."/>
            <person name="Jaffe D."/>
            <person name="Fisher S."/>
            <person name="Lutfalla G."/>
            <person name="Dossat C."/>
            <person name="Segurens B."/>
            <person name="Dasilva C."/>
            <person name="Salanoubat M."/>
            <person name="Levy M."/>
            <person name="Boudet N."/>
            <person name="Castellano S."/>
            <person name="Anthouard V."/>
            <person name="Jubin C."/>
            <person name="Castelli V."/>
            <person name="Katinka M."/>
            <person name="Vacherie B."/>
            <person name="Biemont C."/>
            <person name="Skalli Z."/>
            <person name="Cattolico L."/>
            <person name="Poulain J."/>
            <person name="De Berardinis V."/>
            <person name="Cruaud C."/>
            <person name="Duprat S."/>
            <person name="Brottier P."/>
            <person name="Coutanceau J.-P."/>
            <person name="Gouzy J."/>
            <person name="Parra G."/>
            <person name="Lardier G."/>
            <person name="Chapple C."/>
            <person name="McKernan K.J."/>
            <person name="McEwan P."/>
            <person name="Bosak S."/>
            <person name="Kellis M."/>
            <person name="Volff J.-N."/>
            <person name="Guigo R."/>
            <person name="Zody M.C."/>
            <person name="Mesirov J."/>
            <person name="Lindblad-Toh K."/>
            <person name="Birren B."/>
            <person name="Nusbaum C."/>
            <person name="Kahn D."/>
            <person name="Robinson-Rechavi M."/>
            <person name="Laudet V."/>
            <person name="Schachter V."/>
            <person name="Quetier F."/>
            <person name="Saurin W."/>
            <person name="Scarpelli C."/>
            <person name="Wincker P."/>
            <person name="Lander E.S."/>
            <person name="Weissenbach J."/>
            <person name="Roest Crollius H."/>
        </authorList>
    </citation>
    <scope>NUCLEOTIDE SEQUENCE [LARGE SCALE GENOMIC DNA]</scope>
</reference>
<evidence type="ECO:0000256" key="1">
    <source>
        <dbReference type="SAM" id="MobiDB-lite"/>
    </source>
</evidence>
<feature type="compositionally biased region" description="Low complexity" evidence="1">
    <location>
        <begin position="19"/>
        <end position="47"/>
    </location>
</feature>
<evidence type="ECO:0000313" key="2">
    <source>
        <dbReference type="EMBL" id="CAF88337.1"/>
    </source>
</evidence>
<dbReference type="AlphaFoldDB" id="Q4TFJ5"/>
<dbReference type="KEGG" id="tng:GSTEN00001608G001"/>
<organism evidence="2">
    <name type="scientific">Tetraodon nigroviridis</name>
    <name type="common">Spotted green pufferfish</name>
    <name type="synonym">Chelonodon nigroviridis</name>
    <dbReference type="NCBI Taxonomy" id="99883"/>
    <lineage>
        <taxon>Eukaryota</taxon>
        <taxon>Metazoa</taxon>
        <taxon>Chordata</taxon>
        <taxon>Craniata</taxon>
        <taxon>Vertebrata</taxon>
        <taxon>Euteleostomi</taxon>
        <taxon>Actinopterygii</taxon>
        <taxon>Neopterygii</taxon>
        <taxon>Teleostei</taxon>
        <taxon>Neoteleostei</taxon>
        <taxon>Acanthomorphata</taxon>
        <taxon>Eupercaria</taxon>
        <taxon>Tetraodontiformes</taxon>
        <taxon>Tetradontoidea</taxon>
        <taxon>Tetraodontidae</taxon>
        <taxon>Tetraodon</taxon>
    </lineage>
</organism>